<dbReference type="EMBL" id="CP026118">
    <property type="protein sequence ID" value="QAS51822.1"/>
    <property type="molecule type" value="Genomic_DNA"/>
</dbReference>
<dbReference type="KEGG" id="hli:HLI_06025"/>
<dbReference type="RefSeq" id="WP_128523889.1">
    <property type="nucleotide sequence ID" value="NZ_CP026118.1"/>
</dbReference>
<proteinExistence type="predicted"/>
<reference evidence="1 2" key="1">
    <citation type="submission" date="2018-01" db="EMBL/GenBank/DDBJ databases">
        <title>The whole genome sequencing and assembly of Halobacillus litoralis ERB031 strain.</title>
        <authorList>
            <person name="Lee S.-J."/>
            <person name="Park M.-K."/>
            <person name="Kim J.-Y."/>
            <person name="Lee Y.-J."/>
            <person name="Yi H."/>
            <person name="Bahn Y.-S."/>
            <person name="Kim J.F."/>
            <person name="Lee D.-W."/>
        </authorList>
    </citation>
    <scope>NUCLEOTIDE SEQUENCE [LARGE SCALE GENOMIC DNA]</scope>
    <source>
        <strain evidence="1 2">ERB 031</strain>
    </source>
</reference>
<dbReference type="AlphaFoldDB" id="A0A410MAP9"/>
<evidence type="ECO:0000313" key="1">
    <source>
        <dbReference type="EMBL" id="QAS51822.1"/>
    </source>
</evidence>
<organism evidence="1 2">
    <name type="scientific">Halobacillus litoralis</name>
    <dbReference type="NCBI Taxonomy" id="45668"/>
    <lineage>
        <taxon>Bacteria</taxon>
        <taxon>Bacillati</taxon>
        <taxon>Bacillota</taxon>
        <taxon>Bacilli</taxon>
        <taxon>Bacillales</taxon>
        <taxon>Bacillaceae</taxon>
        <taxon>Halobacillus</taxon>
    </lineage>
</organism>
<dbReference type="Proteomes" id="UP000287756">
    <property type="component" value="Chromosome"/>
</dbReference>
<dbReference type="OrthoDB" id="2875055at2"/>
<evidence type="ECO:0008006" key="3">
    <source>
        <dbReference type="Google" id="ProtNLM"/>
    </source>
</evidence>
<name>A0A410MAP9_9BACI</name>
<evidence type="ECO:0000313" key="2">
    <source>
        <dbReference type="Proteomes" id="UP000287756"/>
    </source>
</evidence>
<accession>A0A410MAP9</accession>
<protein>
    <recommendedName>
        <fullName evidence="3">GIY-YIG domain-containing protein</fullName>
    </recommendedName>
</protein>
<gene>
    <name evidence="1" type="ORF">HLI_06025</name>
</gene>
<sequence length="132" mass="15932">MLPTKEKLIDHLLEKMTNQDIAKIYGVNYQKVIQLIKRYRLDPSELRRVNLYIVYEHHLNDKVVYVGSGVWYRCRRYTNRRNTVHRELMVSGKIQYKIVAEFKEINSARRHEKELIKKYKANGQAIFNKQVH</sequence>